<keyword evidence="3" id="KW-1185">Reference proteome</keyword>
<proteinExistence type="predicted"/>
<dbReference type="Proteomes" id="UP000261905">
    <property type="component" value="Unassembled WGS sequence"/>
</dbReference>
<dbReference type="EMBL" id="QUBQ01000007">
    <property type="protein sequence ID" value="REK69611.1"/>
    <property type="molecule type" value="Genomic_DNA"/>
</dbReference>
<keyword evidence="1" id="KW-0812">Transmembrane</keyword>
<dbReference type="AlphaFoldDB" id="A0A371P155"/>
<name>A0A371P155_9BACL</name>
<evidence type="ECO:0000256" key="1">
    <source>
        <dbReference type="SAM" id="Phobius"/>
    </source>
</evidence>
<accession>A0A371P155</accession>
<keyword evidence="1" id="KW-1133">Transmembrane helix</keyword>
<reference evidence="2 3" key="1">
    <citation type="submission" date="2018-08" db="EMBL/GenBank/DDBJ databases">
        <title>Paenibacillus sp. M4BSY-1, whole genome shotgun sequence.</title>
        <authorList>
            <person name="Tuo L."/>
        </authorList>
    </citation>
    <scope>NUCLEOTIDE SEQUENCE [LARGE SCALE GENOMIC DNA]</scope>
    <source>
        <strain evidence="2 3">M4BSY-1</strain>
    </source>
</reference>
<dbReference type="RefSeq" id="WP_116049767.1">
    <property type="nucleotide sequence ID" value="NZ_QUBQ01000007.1"/>
</dbReference>
<gene>
    <name evidence="2" type="ORF">DX130_24245</name>
</gene>
<sequence length="112" mass="12579">MNQAGEDRKIRDQLRGELESVVFHEEMQAAVLSRAAEPKPSWWNREVRIPTPFIAALLLLILAIPAYGWQQAHSMQTDMVAKNTGKDASQEERIIVSAAGVFYASQLEGENR</sequence>
<comment type="caution">
    <text evidence="2">The sequence shown here is derived from an EMBL/GenBank/DDBJ whole genome shotgun (WGS) entry which is preliminary data.</text>
</comment>
<dbReference type="OrthoDB" id="2628098at2"/>
<protein>
    <submittedName>
        <fullName evidence="2">Uncharacterized protein</fullName>
    </submittedName>
</protein>
<evidence type="ECO:0000313" key="2">
    <source>
        <dbReference type="EMBL" id="REK69611.1"/>
    </source>
</evidence>
<feature type="transmembrane region" description="Helical" evidence="1">
    <location>
        <begin position="49"/>
        <end position="69"/>
    </location>
</feature>
<evidence type="ECO:0000313" key="3">
    <source>
        <dbReference type="Proteomes" id="UP000261905"/>
    </source>
</evidence>
<organism evidence="2 3">
    <name type="scientific">Paenibacillus paeoniae</name>
    <dbReference type="NCBI Taxonomy" id="2292705"/>
    <lineage>
        <taxon>Bacteria</taxon>
        <taxon>Bacillati</taxon>
        <taxon>Bacillota</taxon>
        <taxon>Bacilli</taxon>
        <taxon>Bacillales</taxon>
        <taxon>Paenibacillaceae</taxon>
        <taxon>Paenibacillus</taxon>
    </lineage>
</organism>
<keyword evidence="1" id="KW-0472">Membrane</keyword>